<protein>
    <submittedName>
        <fullName evidence="2">Uncharacterized protein</fullName>
    </submittedName>
</protein>
<organism evidence="2 3">
    <name type="scientific">Coniochaeta hoffmannii</name>
    <dbReference type="NCBI Taxonomy" id="91930"/>
    <lineage>
        <taxon>Eukaryota</taxon>
        <taxon>Fungi</taxon>
        <taxon>Dikarya</taxon>
        <taxon>Ascomycota</taxon>
        <taxon>Pezizomycotina</taxon>
        <taxon>Sordariomycetes</taxon>
        <taxon>Sordariomycetidae</taxon>
        <taxon>Coniochaetales</taxon>
        <taxon>Coniochaetaceae</taxon>
        <taxon>Coniochaeta</taxon>
    </lineage>
</organism>
<gene>
    <name evidence="2" type="ORF">NKR19_g10161</name>
</gene>
<dbReference type="EMBL" id="JANBVN010000300">
    <property type="protein sequence ID" value="KAJ9129843.1"/>
    <property type="molecule type" value="Genomic_DNA"/>
</dbReference>
<dbReference type="Proteomes" id="UP001174691">
    <property type="component" value="Unassembled WGS sequence"/>
</dbReference>
<keyword evidence="3" id="KW-1185">Reference proteome</keyword>
<evidence type="ECO:0000256" key="1">
    <source>
        <dbReference type="SAM" id="MobiDB-lite"/>
    </source>
</evidence>
<proteinExistence type="predicted"/>
<accession>A0AA38VIG0</accession>
<comment type="caution">
    <text evidence="2">The sequence shown here is derived from an EMBL/GenBank/DDBJ whole genome shotgun (WGS) entry which is preliminary data.</text>
</comment>
<sequence>MSDPNSNGGDLFDMAKDGTKVPEDAAKPNIIPSKARPDQQGEDTAGGLGATKLHMAADNATATTGFGETVSAVGGELPENIGQKYSRSGGKERGQESAPHGGRNQPSHGSG</sequence>
<reference evidence="2" key="1">
    <citation type="submission" date="2022-07" db="EMBL/GenBank/DDBJ databases">
        <title>Fungi with potential for degradation of polypropylene.</title>
        <authorList>
            <person name="Gostincar C."/>
        </authorList>
    </citation>
    <scope>NUCLEOTIDE SEQUENCE</scope>
    <source>
        <strain evidence="2">EXF-13287</strain>
    </source>
</reference>
<name>A0AA38VIG0_9PEZI</name>
<evidence type="ECO:0000313" key="3">
    <source>
        <dbReference type="Proteomes" id="UP001174691"/>
    </source>
</evidence>
<feature type="region of interest" description="Disordered" evidence="1">
    <location>
        <begin position="70"/>
        <end position="111"/>
    </location>
</feature>
<feature type="compositionally biased region" description="Basic and acidic residues" evidence="1">
    <location>
        <begin position="13"/>
        <end position="26"/>
    </location>
</feature>
<dbReference type="AlphaFoldDB" id="A0AA38VIG0"/>
<evidence type="ECO:0000313" key="2">
    <source>
        <dbReference type="EMBL" id="KAJ9129843.1"/>
    </source>
</evidence>
<feature type="region of interest" description="Disordered" evidence="1">
    <location>
        <begin position="1"/>
        <end position="52"/>
    </location>
</feature>